<feature type="region of interest" description="Disordered" evidence="1">
    <location>
        <begin position="274"/>
        <end position="307"/>
    </location>
</feature>
<feature type="compositionally biased region" description="Low complexity" evidence="1">
    <location>
        <begin position="294"/>
        <end position="307"/>
    </location>
</feature>
<dbReference type="Proteomes" id="UP001059596">
    <property type="component" value="Chromosome 3R"/>
</dbReference>
<evidence type="ECO:0000259" key="2">
    <source>
        <dbReference type="Pfam" id="PF13837"/>
    </source>
</evidence>
<feature type="domain" description="Myb/SANT-like DNA-binding" evidence="2">
    <location>
        <begin position="10"/>
        <end position="96"/>
    </location>
</feature>
<dbReference type="PANTHER" id="PTHR22666">
    <property type="entry name" value="MYB_SANT-LIKE DNA-BINDING DOMAIN-CONTAINING PROTEIN 1"/>
    <property type="match status" value="1"/>
</dbReference>
<dbReference type="Pfam" id="PF13837">
    <property type="entry name" value="Myb_DNA-bind_4"/>
    <property type="match status" value="1"/>
</dbReference>
<name>A0A9P9YYV9_9MUSC</name>
<dbReference type="AlphaFoldDB" id="A0A9P9YYV9"/>
<dbReference type="InterPro" id="IPR044822">
    <property type="entry name" value="Myb_DNA-bind_4"/>
</dbReference>
<sequence>MPYEKFNKKRRQWEDSGVLELIKLWKVCAYELRTIKRNGHLYVAMAKQLTSLGVPVTALEVHFKVNNLTQRYRQEQKTFETTGIISTWKFYSQVDDVFKSLAAHTGYKDKRMTSASNTSSLPSTSESPVWKNPMSQQEFNSNNTEGFYKTEYGMHRHFMDHSQPPPNAGSVDNFMASSAAVAAVAAAASARLADNNMDQQMNAAAGGSGASGGGGGNTNGGVANYQKIKKSHEDYDKFVDIVKNIVDTHKSTPDKVDTFGDFIKVVYEALAGTAAGRGHQPHHQLCDRQKHGAQHGQQPQPRGSQQPTITIQAGAQQLNVLLDEAAPGIRHRRRRKRDGRRGLLKVARSYLNRI</sequence>
<dbReference type="GO" id="GO:0045893">
    <property type="term" value="P:positive regulation of DNA-templated transcription"/>
    <property type="evidence" value="ECO:0007669"/>
    <property type="project" value="TreeGrafter"/>
</dbReference>
<proteinExistence type="predicted"/>
<keyword evidence="4" id="KW-1185">Reference proteome</keyword>
<feature type="compositionally biased region" description="Low complexity" evidence="1">
    <location>
        <begin position="113"/>
        <end position="127"/>
    </location>
</feature>
<comment type="caution">
    <text evidence="3">The sequence shown here is derived from an EMBL/GenBank/DDBJ whole genome shotgun (WGS) entry which is preliminary data.</text>
</comment>
<evidence type="ECO:0000256" key="1">
    <source>
        <dbReference type="SAM" id="MobiDB-lite"/>
    </source>
</evidence>
<reference evidence="3" key="1">
    <citation type="journal article" date="2023" name="Genome Biol. Evol.">
        <title>Long-read-based Genome Assembly of Drosophila gunungcola Reveals Fewer Chemosensory Genes in Flower-breeding Species.</title>
        <authorList>
            <person name="Negi A."/>
            <person name="Liao B.Y."/>
            <person name="Yeh S.D."/>
        </authorList>
    </citation>
    <scope>NUCLEOTIDE SEQUENCE</scope>
    <source>
        <strain evidence="3">Sukarami</strain>
    </source>
</reference>
<dbReference type="InterPro" id="IPR026095">
    <property type="entry name" value="Myb/SANT-like_DNA-bd_dom_prot"/>
</dbReference>
<protein>
    <recommendedName>
        <fullName evidence="2">Myb/SANT-like DNA-binding domain-containing protein</fullName>
    </recommendedName>
</protein>
<dbReference type="PANTHER" id="PTHR22666:SF3">
    <property type="entry name" value="MYB_SANT-LIKE DNA-BINDING DOMAIN-CONTAINING PROTEIN 1"/>
    <property type="match status" value="1"/>
</dbReference>
<accession>A0A9P9YYV9</accession>
<evidence type="ECO:0000313" key="4">
    <source>
        <dbReference type="Proteomes" id="UP001059596"/>
    </source>
</evidence>
<gene>
    <name evidence="3" type="ORF">M5D96_001839</name>
</gene>
<organism evidence="3 4">
    <name type="scientific">Drosophila gunungcola</name>
    <name type="common">fruit fly</name>
    <dbReference type="NCBI Taxonomy" id="103775"/>
    <lineage>
        <taxon>Eukaryota</taxon>
        <taxon>Metazoa</taxon>
        <taxon>Ecdysozoa</taxon>
        <taxon>Arthropoda</taxon>
        <taxon>Hexapoda</taxon>
        <taxon>Insecta</taxon>
        <taxon>Pterygota</taxon>
        <taxon>Neoptera</taxon>
        <taxon>Endopterygota</taxon>
        <taxon>Diptera</taxon>
        <taxon>Brachycera</taxon>
        <taxon>Muscomorpha</taxon>
        <taxon>Ephydroidea</taxon>
        <taxon>Drosophilidae</taxon>
        <taxon>Drosophila</taxon>
        <taxon>Sophophora</taxon>
    </lineage>
</organism>
<feature type="region of interest" description="Disordered" evidence="1">
    <location>
        <begin position="109"/>
        <end position="140"/>
    </location>
</feature>
<evidence type="ECO:0000313" key="3">
    <source>
        <dbReference type="EMBL" id="KAI8045656.1"/>
    </source>
</evidence>
<dbReference type="EMBL" id="JAMKOV010000001">
    <property type="protein sequence ID" value="KAI8045656.1"/>
    <property type="molecule type" value="Genomic_DNA"/>
</dbReference>
<dbReference type="Gene3D" id="1.10.10.60">
    <property type="entry name" value="Homeodomain-like"/>
    <property type="match status" value="1"/>
</dbReference>
<dbReference type="GO" id="GO:0016604">
    <property type="term" value="C:nuclear body"/>
    <property type="evidence" value="ECO:0007669"/>
    <property type="project" value="TreeGrafter"/>
</dbReference>